<dbReference type="Proteomes" id="UP001596018">
    <property type="component" value="Unassembled WGS sequence"/>
</dbReference>
<reference evidence="2" key="1">
    <citation type="journal article" date="2019" name="Int. J. Syst. Evol. Microbiol.">
        <title>The Global Catalogue of Microorganisms (GCM) 10K type strain sequencing project: providing services to taxonomists for standard genome sequencing and annotation.</title>
        <authorList>
            <consortium name="The Broad Institute Genomics Platform"/>
            <consortium name="The Broad Institute Genome Sequencing Center for Infectious Disease"/>
            <person name="Wu L."/>
            <person name="Ma J."/>
        </authorList>
    </citation>
    <scope>NUCLEOTIDE SEQUENCE [LARGE SCALE GENOMIC DNA]</scope>
    <source>
        <strain evidence="2">KACC 12822</strain>
    </source>
</reference>
<evidence type="ECO:0000313" key="1">
    <source>
        <dbReference type="EMBL" id="MFC5441569.1"/>
    </source>
</evidence>
<proteinExistence type="predicted"/>
<organism evidence="1 2">
    <name type="scientific">Rhodanobacter ginsenosidimutans</name>
    <dbReference type="NCBI Taxonomy" id="490571"/>
    <lineage>
        <taxon>Bacteria</taxon>
        <taxon>Pseudomonadati</taxon>
        <taxon>Pseudomonadota</taxon>
        <taxon>Gammaproteobacteria</taxon>
        <taxon>Lysobacterales</taxon>
        <taxon>Rhodanobacteraceae</taxon>
        <taxon>Rhodanobacter</taxon>
    </lineage>
</organism>
<keyword evidence="2" id="KW-1185">Reference proteome</keyword>
<protein>
    <submittedName>
        <fullName evidence="1">Uncharacterized protein</fullName>
    </submittedName>
</protein>
<comment type="caution">
    <text evidence="1">The sequence shown here is derived from an EMBL/GenBank/DDBJ whole genome shotgun (WGS) entry which is preliminary data.</text>
</comment>
<sequence>MSFELKPTHELVQIAAAGGGFSLKAGLKPTHELVQIAAAAKGSGAQVTFTGLALRPTHELVQIAAAGKGVVVLEN</sequence>
<gene>
    <name evidence="1" type="ORF">ACFPK0_16270</name>
</gene>
<dbReference type="RefSeq" id="WP_377342221.1">
    <property type="nucleotide sequence ID" value="NZ_JALBWS010000007.1"/>
</dbReference>
<evidence type="ECO:0000313" key="2">
    <source>
        <dbReference type="Proteomes" id="UP001596018"/>
    </source>
</evidence>
<dbReference type="EMBL" id="JBHSMM010000007">
    <property type="protein sequence ID" value="MFC5441569.1"/>
    <property type="molecule type" value="Genomic_DNA"/>
</dbReference>
<accession>A0ABW0JZB6</accession>
<name>A0ABW0JZB6_9GAMM</name>